<name>A0A649VER8_9CAUD</name>
<evidence type="ECO:0000313" key="2">
    <source>
        <dbReference type="Proteomes" id="UP000425586"/>
    </source>
</evidence>
<evidence type="ECO:0000313" key="1">
    <source>
        <dbReference type="EMBL" id="QGJ90860.1"/>
    </source>
</evidence>
<reference evidence="1 2" key="1">
    <citation type="submission" date="2019-10" db="EMBL/GenBank/DDBJ databases">
        <authorList>
            <person name="Bowling-Charles T.M."/>
            <person name="Brooks R.H."/>
            <person name="Dang K.T."/>
            <person name="Darby A.T."/>
            <person name="Goings P.A."/>
            <person name="Johnson M.N."/>
            <person name="Knowles K.A."/>
            <person name="Mason M.A."/>
            <person name="Nguyen A."/>
            <person name="Tabassum A."/>
            <person name="Tran T."/>
            <person name="Webb C.J."/>
            <person name="Ross J.F."/>
            <person name="Zack K.M."/>
            <person name="Garlena R.A."/>
            <person name="Russell D.A."/>
            <person name="Pope W.H."/>
            <person name="Jacobs-Sera D."/>
            <person name="Hatfull G.F."/>
        </authorList>
    </citation>
    <scope>NUCLEOTIDE SEQUENCE [LARGE SCALE GENOMIC DNA]</scope>
</reference>
<dbReference type="Proteomes" id="UP000425586">
    <property type="component" value="Segment"/>
</dbReference>
<dbReference type="EMBL" id="MN586001">
    <property type="protein sequence ID" value="QGJ90860.1"/>
    <property type="molecule type" value="Genomic_DNA"/>
</dbReference>
<dbReference type="GeneID" id="60327608"/>
<accession>A0A649VER8</accession>
<sequence>MSDHTGIEWTDATCTWDQYPEAVTRGCVK</sequence>
<organism evidence="1 2">
    <name type="scientific">Mycobacterium phage Donkeykong</name>
    <dbReference type="NCBI Taxonomy" id="2656572"/>
    <lineage>
        <taxon>Viruses</taxon>
        <taxon>Duplodnaviria</taxon>
        <taxon>Heunggongvirae</taxon>
        <taxon>Uroviricota</taxon>
        <taxon>Caudoviricetes</taxon>
        <taxon>Gracegardnervirinae</taxon>
        <taxon>Cheoctovirus</taxon>
        <taxon>Cheoctovirus donkeykong</taxon>
    </lineage>
</organism>
<protein>
    <submittedName>
        <fullName evidence="1">Uncharacterized protein</fullName>
    </submittedName>
</protein>
<dbReference type="KEGG" id="vg:60327608"/>
<proteinExistence type="predicted"/>
<dbReference type="RefSeq" id="YP_009956103.1">
    <property type="nucleotide sequence ID" value="NC_051648.1"/>
</dbReference>
<gene>
    <name evidence="1" type="primary">74</name>
    <name evidence="1" type="ORF">SEA_DONKEYKONG_74</name>
</gene>
<keyword evidence="2" id="KW-1185">Reference proteome</keyword>